<evidence type="ECO:0000256" key="2">
    <source>
        <dbReference type="SAM" id="MobiDB-lite"/>
    </source>
</evidence>
<protein>
    <submittedName>
        <fullName evidence="3">DNA polymerase Y family protein</fullName>
    </submittedName>
</protein>
<feature type="compositionally biased region" description="Basic and acidic residues" evidence="2">
    <location>
        <begin position="359"/>
        <end position="368"/>
    </location>
</feature>
<sequence>MPPAMPSDTPSATPSGLEPALLWVALHLPALSLESWQAAQATASAVPDTPAASATPATPATPAPRAHALLSPPPAPQRIALVDAAAQALGVQPGMSRATALALAPDLQLGQADARRDAEALRAVAHVALAFSPAVTWATPAGWQPGADEAALAPPQPAACAALVGVRLEVRSCLRYHGGLPALLARLRAQLAPLGHQVRLATAPTALGAALLAAWRDDLAQGPHSTRAEALRALLDALPLPLLVPDAVEAEALRAMGLRRVGDLAGLPRDGLARRFGPALLRDLDQARGQGPEAHRWLALPAQFASRLELCHRADTSEQVLHGAGVLLARLVAWLKARQVRAARFTLVMHHEPRHRRHDSATPERSELEIAPAQPSADAAHLAVLLAERLGRLPLPAPALELSLHCDQVLSGGAPDGELFASPGSRREGLARLVERLQARLGRTQVLRPVARADRRPECGTAWLPADAARLHRADAPGDGLPAEAAAARIALPPQPLWLLPEPRPLAQRDRVPLHHGQPLQLLAGPERLETGWWDAGLALRDYFIARDGAGALLWVFRRRDATVPQNPQDTPGTVLDGDWFLHGLFA</sequence>
<reference evidence="3 4" key="1">
    <citation type="submission" date="2024-04" db="EMBL/GenBank/DDBJ databases">
        <title>Novel species of the genus Ideonella isolated from streams.</title>
        <authorList>
            <person name="Lu H."/>
        </authorList>
    </citation>
    <scope>NUCLEOTIDE SEQUENCE [LARGE SCALE GENOMIC DNA]</scope>
    <source>
        <strain evidence="3 4">DXS22W</strain>
    </source>
</reference>
<keyword evidence="4" id="KW-1185">Reference proteome</keyword>
<dbReference type="SUPFAM" id="SSF56672">
    <property type="entry name" value="DNA/RNA polymerases"/>
    <property type="match status" value="1"/>
</dbReference>
<dbReference type="EMBL" id="JBBUTH010000009">
    <property type="protein sequence ID" value="MEK8052053.1"/>
    <property type="molecule type" value="Genomic_DNA"/>
</dbReference>
<evidence type="ECO:0000313" key="4">
    <source>
        <dbReference type="Proteomes" id="UP001365405"/>
    </source>
</evidence>
<feature type="region of interest" description="Disordered" evidence="2">
    <location>
        <begin position="47"/>
        <end position="72"/>
    </location>
</feature>
<dbReference type="InterPro" id="IPR043502">
    <property type="entry name" value="DNA/RNA_pol_sf"/>
</dbReference>
<dbReference type="PANTHER" id="PTHR35369:SF2">
    <property type="entry name" value="BLR3025 PROTEIN"/>
    <property type="match status" value="1"/>
</dbReference>
<evidence type="ECO:0000256" key="1">
    <source>
        <dbReference type="ARBA" id="ARBA00022763"/>
    </source>
</evidence>
<gene>
    <name evidence="3" type="ORF">AACH10_17510</name>
</gene>
<dbReference type="PANTHER" id="PTHR35369">
    <property type="entry name" value="BLR3025 PROTEIN-RELATED"/>
    <property type="match status" value="1"/>
</dbReference>
<organism evidence="3 4">
    <name type="scientific">Pseudaquabacterium inlustre</name>
    <dbReference type="NCBI Taxonomy" id="2984192"/>
    <lineage>
        <taxon>Bacteria</taxon>
        <taxon>Pseudomonadati</taxon>
        <taxon>Pseudomonadota</taxon>
        <taxon>Betaproteobacteria</taxon>
        <taxon>Burkholderiales</taxon>
        <taxon>Sphaerotilaceae</taxon>
        <taxon>Pseudaquabacterium</taxon>
    </lineage>
</organism>
<dbReference type="InterPro" id="IPR050356">
    <property type="entry name" value="SulA_CellDiv_inhibitor"/>
</dbReference>
<feature type="compositionally biased region" description="Low complexity" evidence="2">
    <location>
        <begin position="47"/>
        <end position="68"/>
    </location>
</feature>
<dbReference type="Proteomes" id="UP001365405">
    <property type="component" value="Unassembled WGS sequence"/>
</dbReference>
<evidence type="ECO:0000313" key="3">
    <source>
        <dbReference type="EMBL" id="MEK8052053.1"/>
    </source>
</evidence>
<dbReference type="CDD" id="cd03468">
    <property type="entry name" value="PolY_like"/>
    <property type="match status" value="1"/>
</dbReference>
<comment type="caution">
    <text evidence="3">The sequence shown here is derived from an EMBL/GenBank/DDBJ whole genome shotgun (WGS) entry which is preliminary data.</text>
</comment>
<feature type="region of interest" description="Disordered" evidence="2">
    <location>
        <begin position="354"/>
        <end position="373"/>
    </location>
</feature>
<accession>A0ABU9CK60</accession>
<dbReference type="RefSeq" id="WP_341411771.1">
    <property type="nucleotide sequence ID" value="NZ_JBBUTH010000009.1"/>
</dbReference>
<keyword evidence="1" id="KW-0227">DNA damage</keyword>
<proteinExistence type="predicted"/>
<name>A0ABU9CK60_9BURK</name>